<proteinExistence type="predicted"/>
<name>A0AAD7HG90_9AGAR</name>
<dbReference type="EMBL" id="JARJLG010000292">
    <property type="protein sequence ID" value="KAJ7719437.1"/>
    <property type="molecule type" value="Genomic_DNA"/>
</dbReference>
<organism evidence="1 2">
    <name type="scientific">Mycena maculata</name>
    <dbReference type="NCBI Taxonomy" id="230809"/>
    <lineage>
        <taxon>Eukaryota</taxon>
        <taxon>Fungi</taxon>
        <taxon>Dikarya</taxon>
        <taxon>Basidiomycota</taxon>
        <taxon>Agaricomycotina</taxon>
        <taxon>Agaricomycetes</taxon>
        <taxon>Agaricomycetidae</taxon>
        <taxon>Agaricales</taxon>
        <taxon>Marasmiineae</taxon>
        <taxon>Mycenaceae</taxon>
        <taxon>Mycena</taxon>
    </lineage>
</organism>
<gene>
    <name evidence="1" type="ORF">DFH07DRAFT_314285</name>
</gene>
<keyword evidence="2" id="KW-1185">Reference proteome</keyword>
<protein>
    <submittedName>
        <fullName evidence="1">Uncharacterized protein</fullName>
    </submittedName>
</protein>
<dbReference type="Proteomes" id="UP001215280">
    <property type="component" value="Unassembled WGS sequence"/>
</dbReference>
<comment type="caution">
    <text evidence="1">The sequence shown here is derived from an EMBL/GenBank/DDBJ whole genome shotgun (WGS) entry which is preliminary data.</text>
</comment>
<evidence type="ECO:0000313" key="1">
    <source>
        <dbReference type="EMBL" id="KAJ7719437.1"/>
    </source>
</evidence>
<dbReference type="AlphaFoldDB" id="A0AAD7HG90"/>
<sequence length="280" mass="30321">MKYVSRKYVDLIHAASSKWANWDPPHPIKVGDYGTIDKDTGGFEKEGNIYEYAATAALAANYPPETTAPDDEMVIASETAQKRHFSLGPQVNVSGVAEASIKGEWKFRSGKTGALLVMAKPRSSLMAVNAVLTNLVDLPALKDKYLVTETITCHAYSMYLSNKSEDTISLALLATVPIAVAPLSAGGNIGGGWWRETGAGVFRQGFASPETGADSFTPLFVLKRIRKKSYLSLSHRGMPSDPSDAEIEGDGFYVWEDVETPWQSLDEDGEEETFDAGVSG</sequence>
<evidence type="ECO:0000313" key="2">
    <source>
        <dbReference type="Proteomes" id="UP001215280"/>
    </source>
</evidence>
<reference evidence="1" key="1">
    <citation type="submission" date="2023-03" db="EMBL/GenBank/DDBJ databases">
        <title>Massive genome expansion in bonnet fungi (Mycena s.s.) driven by repeated elements and novel gene families across ecological guilds.</title>
        <authorList>
            <consortium name="Lawrence Berkeley National Laboratory"/>
            <person name="Harder C.B."/>
            <person name="Miyauchi S."/>
            <person name="Viragh M."/>
            <person name="Kuo A."/>
            <person name="Thoen E."/>
            <person name="Andreopoulos B."/>
            <person name="Lu D."/>
            <person name="Skrede I."/>
            <person name="Drula E."/>
            <person name="Henrissat B."/>
            <person name="Morin E."/>
            <person name="Kohler A."/>
            <person name="Barry K."/>
            <person name="LaButti K."/>
            <person name="Morin E."/>
            <person name="Salamov A."/>
            <person name="Lipzen A."/>
            <person name="Mereny Z."/>
            <person name="Hegedus B."/>
            <person name="Baldrian P."/>
            <person name="Stursova M."/>
            <person name="Weitz H."/>
            <person name="Taylor A."/>
            <person name="Grigoriev I.V."/>
            <person name="Nagy L.G."/>
            <person name="Martin F."/>
            <person name="Kauserud H."/>
        </authorList>
    </citation>
    <scope>NUCLEOTIDE SEQUENCE</scope>
    <source>
        <strain evidence="1">CBHHK188m</strain>
    </source>
</reference>
<accession>A0AAD7HG90</accession>